<evidence type="ECO:0000256" key="1">
    <source>
        <dbReference type="ARBA" id="ARBA00022553"/>
    </source>
</evidence>
<feature type="domain" description="Apple" evidence="5">
    <location>
        <begin position="172"/>
        <end position="252"/>
    </location>
</feature>
<evidence type="ECO:0000256" key="2">
    <source>
        <dbReference type="ARBA" id="ARBA00022729"/>
    </source>
</evidence>
<protein>
    <recommendedName>
        <fullName evidence="5">Apple domain-containing protein</fullName>
    </recommendedName>
</protein>
<comment type="caution">
    <text evidence="6">The sequence shown here is derived from an EMBL/GenBank/DDBJ whole genome shotgun (WGS) entry which is preliminary data.</text>
</comment>
<keyword evidence="1" id="KW-0597">Phosphoprotein</keyword>
<evidence type="ECO:0000256" key="4">
    <source>
        <dbReference type="ARBA" id="ARBA00023170"/>
    </source>
</evidence>
<keyword evidence="7" id="KW-1185">Reference proteome</keyword>
<dbReference type="Pfam" id="PF00954">
    <property type="entry name" value="S_locus_glycop"/>
    <property type="match status" value="1"/>
</dbReference>
<evidence type="ECO:0000259" key="5">
    <source>
        <dbReference type="PROSITE" id="PS50948"/>
    </source>
</evidence>
<dbReference type="GO" id="GO:0004674">
    <property type="term" value="F:protein serine/threonine kinase activity"/>
    <property type="evidence" value="ECO:0007669"/>
    <property type="project" value="InterPro"/>
</dbReference>
<dbReference type="FunFam" id="3.50.4.10:FF:000002">
    <property type="entry name" value="G-type lectin S-receptor-like serine/threonine-protein kinase"/>
    <property type="match status" value="1"/>
</dbReference>
<sequence>MEWSMTSWKSPDDPSKGNISCKLAPYGYPEIIVMDGSEVKYRSGLWDGLRFSGVPNIKPNPVYKYEFVYNDKEVFYRESLVDKSIYWRFMTSQDGDVPLFAWIEKTQKWLPYETANTDNCDRYALCGANGFCNIIQSSPVCGCLNGFVPKSPADWDMTDWSNGCVRKTPLNCSGDGFRKLAGMKMPETKSTWFSNTMNLRECKNKCLVKCNCTAYSNLDIRNGGSGCMLWFGDLIDIRVFSENEQEIYIRMAGSELAQDADTLLRMNGSLLVKFVDPAWRLFEEKRPLELAAESLLITCNLSEVLRSIHVGLLCVQENPEDRPNMSIVALMLRDDDTLPQPKQPGFFTERDLNEASYSSNLSKPYSVNDCSISELKPR</sequence>
<dbReference type="PROSITE" id="PS50948">
    <property type="entry name" value="PAN"/>
    <property type="match status" value="1"/>
</dbReference>
<dbReference type="InterPro" id="IPR021820">
    <property type="entry name" value="S-locus_recpt_kinase_C"/>
</dbReference>
<evidence type="ECO:0000256" key="3">
    <source>
        <dbReference type="ARBA" id="ARBA00023157"/>
    </source>
</evidence>
<dbReference type="PANTHER" id="PTHR32444">
    <property type="entry name" value="BULB-TYPE LECTIN DOMAIN-CONTAINING PROTEIN"/>
    <property type="match status" value="1"/>
</dbReference>
<keyword evidence="2" id="KW-0732">Signal</keyword>
<dbReference type="InterPro" id="IPR000858">
    <property type="entry name" value="S_locus_glycoprot_dom"/>
</dbReference>
<dbReference type="PANTHER" id="PTHR32444:SF183">
    <property type="entry name" value="APPLE DOMAIN-CONTAINING PROTEIN"/>
    <property type="match status" value="1"/>
</dbReference>
<dbReference type="Gene3D" id="1.10.510.10">
    <property type="entry name" value="Transferase(Phosphotransferase) domain 1"/>
    <property type="match status" value="1"/>
</dbReference>
<dbReference type="Gene3D" id="3.50.4.10">
    <property type="entry name" value="Hepatocyte Growth Factor"/>
    <property type="match status" value="1"/>
</dbReference>
<dbReference type="Pfam" id="PF08276">
    <property type="entry name" value="PAN_2"/>
    <property type="match status" value="1"/>
</dbReference>
<dbReference type="Proteomes" id="UP000326939">
    <property type="component" value="Chromosome 16"/>
</dbReference>
<dbReference type="GO" id="GO:0048544">
    <property type="term" value="P:recognition of pollen"/>
    <property type="evidence" value="ECO:0007669"/>
    <property type="project" value="InterPro"/>
</dbReference>
<organism evidence="6 7">
    <name type="scientific">Salix brachista</name>
    <dbReference type="NCBI Taxonomy" id="2182728"/>
    <lineage>
        <taxon>Eukaryota</taxon>
        <taxon>Viridiplantae</taxon>
        <taxon>Streptophyta</taxon>
        <taxon>Embryophyta</taxon>
        <taxon>Tracheophyta</taxon>
        <taxon>Spermatophyta</taxon>
        <taxon>Magnoliopsida</taxon>
        <taxon>eudicotyledons</taxon>
        <taxon>Gunneridae</taxon>
        <taxon>Pentapetalae</taxon>
        <taxon>rosids</taxon>
        <taxon>fabids</taxon>
        <taxon>Malpighiales</taxon>
        <taxon>Salicaceae</taxon>
        <taxon>Saliceae</taxon>
        <taxon>Salix</taxon>
    </lineage>
</organism>
<keyword evidence="4" id="KW-0675">Receptor</keyword>
<dbReference type="CDD" id="cd01098">
    <property type="entry name" value="PAN_AP_plant"/>
    <property type="match status" value="1"/>
</dbReference>
<proteinExistence type="predicted"/>
<dbReference type="Pfam" id="PF11883">
    <property type="entry name" value="DUF3403"/>
    <property type="match status" value="1"/>
</dbReference>
<evidence type="ECO:0000313" key="7">
    <source>
        <dbReference type="Proteomes" id="UP000326939"/>
    </source>
</evidence>
<accession>A0A5N5JQQ6</accession>
<dbReference type="AlphaFoldDB" id="A0A5N5JQQ6"/>
<dbReference type="InterPro" id="IPR003609">
    <property type="entry name" value="Pan_app"/>
</dbReference>
<dbReference type="SMART" id="SM00473">
    <property type="entry name" value="PAN_AP"/>
    <property type="match status" value="1"/>
</dbReference>
<keyword evidence="3" id="KW-1015">Disulfide bond</keyword>
<reference evidence="7" key="1">
    <citation type="journal article" date="2019" name="Gigascience">
        <title>De novo genome assembly of the endangered Acer yangbiense, a plant species with extremely small populations endemic to Yunnan Province, China.</title>
        <authorList>
            <person name="Yang J."/>
            <person name="Wariss H.M."/>
            <person name="Tao L."/>
            <person name="Zhang R."/>
            <person name="Yun Q."/>
            <person name="Hollingsworth P."/>
            <person name="Dao Z."/>
            <person name="Luo G."/>
            <person name="Guo H."/>
            <person name="Ma Y."/>
            <person name="Sun W."/>
        </authorList>
    </citation>
    <scope>NUCLEOTIDE SEQUENCE [LARGE SCALE GENOMIC DNA]</scope>
    <source>
        <strain evidence="7">cv. br00</strain>
    </source>
</reference>
<name>A0A5N5JQQ6_9ROSI</name>
<dbReference type="EMBL" id="VDCV01000016">
    <property type="protein sequence ID" value="KAB5521549.1"/>
    <property type="molecule type" value="Genomic_DNA"/>
</dbReference>
<evidence type="ECO:0000313" key="6">
    <source>
        <dbReference type="EMBL" id="KAB5521549.1"/>
    </source>
</evidence>
<gene>
    <name evidence="6" type="ORF">DKX38_025868</name>
</gene>